<dbReference type="RefSeq" id="XP_001386299.1">
    <property type="nucleotide sequence ID" value="XM_001386262.1"/>
</dbReference>
<dbReference type="InParanoid" id="A3LZ42"/>
<dbReference type="OrthoDB" id="204164at2759"/>
<gene>
    <name evidence="2" type="ORF">PICST_63737</name>
</gene>
<sequence length="107" mass="11983">NIRPYDLNNRVESEVALKVAARMAENEIVVEGYSEILTFRSLITYFYDAKDHVNIEMQLDGVGGGAVIAKADVHGERAIFLLFSFYHLIETEGVTNMTKPLGYEVLA</sequence>
<dbReference type="PANTHER" id="PTHR43083:SF6">
    <property type="entry name" value="MANNAN POLYMERASE COMPLEXES SUBUNIT MNN9"/>
    <property type="match status" value="1"/>
</dbReference>
<evidence type="ECO:0000313" key="3">
    <source>
        <dbReference type="Proteomes" id="UP000002258"/>
    </source>
</evidence>
<name>A3LZ42_PICST</name>
<proteinExistence type="inferred from homology"/>
<evidence type="ECO:0000256" key="1">
    <source>
        <dbReference type="ARBA" id="ARBA00037964"/>
    </source>
</evidence>
<dbReference type="KEGG" id="pic:PICST_63737"/>
<dbReference type="GO" id="GO:0006487">
    <property type="term" value="P:protein N-linked glycosylation"/>
    <property type="evidence" value="ECO:0007669"/>
    <property type="project" value="TreeGrafter"/>
</dbReference>
<dbReference type="GO" id="GO:0000032">
    <property type="term" value="P:cell wall mannoprotein biosynthetic process"/>
    <property type="evidence" value="ECO:0007669"/>
    <property type="project" value="TreeGrafter"/>
</dbReference>
<reference evidence="2 3" key="1">
    <citation type="journal article" date="2007" name="Nat. Biotechnol.">
        <title>Genome sequence of the lignocellulose-bioconverting and xylose-fermenting yeast Pichia stipitis.</title>
        <authorList>
            <person name="Jeffries T.W."/>
            <person name="Grigoriev I.V."/>
            <person name="Grimwood J."/>
            <person name="Laplaza J.M."/>
            <person name="Aerts A."/>
            <person name="Salamov A."/>
            <person name="Schmutz J."/>
            <person name="Lindquist E."/>
            <person name="Dehal P."/>
            <person name="Shapiro H."/>
            <person name="Jin Y.S."/>
            <person name="Passoth V."/>
            <person name="Richardson P.M."/>
        </authorList>
    </citation>
    <scope>NUCLEOTIDE SEQUENCE [LARGE SCALE GENOMIC DNA]</scope>
    <source>
        <strain evidence="3">ATCC 58785 / CBS 6054 / NBRC 10063 / NRRL Y-11545</strain>
    </source>
</reference>
<feature type="non-terminal residue" evidence="2">
    <location>
        <position position="1"/>
    </location>
</feature>
<dbReference type="Proteomes" id="UP000002258">
    <property type="component" value="Chromosome 7"/>
</dbReference>
<dbReference type="InterPro" id="IPR029044">
    <property type="entry name" value="Nucleotide-diphossugar_trans"/>
</dbReference>
<evidence type="ECO:0000313" key="2">
    <source>
        <dbReference type="EMBL" id="ABN68270.1"/>
    </source>
</evidence>
<dbReference type="EMBL" id="CP000501">
    <property type="protein sequence ID" value="ABN68270.1"/>
    <property type="molecule type" value="Genomic_DNA"/>
</dbReference>
<dbReference type="GO" id="GO:0000136">
    <property type="term" value="C:mannan polymerase complex"/>
    <property type="evidence" value="ECO:0007669"/>
    <property type="project" value="TreeGrafter"/>
</dbReference>
<organism evidence="2 3">
    <name type="scientific">Scheffersomyces stipitis (strain ATCC 58785 / CBS 6054 / NBRC 10063 / NRRL Y-11545)</name>
    <name type="common">Yeast</name>
    <name type="synonym">Pichia stipitis</name>
    <dbReference type="NCBI Taxonomy" id="322104"/>
    <lineage>
        <taxon>Eukaryota</taxon>
        <taxon>Fungi</taxon>
        <taxon>Dikarya</taxon>
        <taxon>Ascomycota</taxon>
        <taxon>Saccharomycotina</taxon>
        <taxon>Pichiomycetes</taxon>
        <taxon>Debaryomycetaceae</taxon>
        <taxon>Scheffersomyces</taxon>
    </lineage>
</organism>
<dbReference type="eggNOG" id="ENOG502QRPX">
    <property type="taxonomic scope" value="Eukaryota"/>
</dbReference>
<dbReference type="OMA" id="RGDCHRE"/>
<comment type="similarity">
    <text evidence="1">Belongs to the ANP1/MMN9/VAN1 family.</text>
</comment>
<dbReference type="STRING" id="322104.A3LZ42"/>
<dbReference type="PANTHER" id="PTHR43083">
    <property type="entry name" value="MANNAN POLYMERASE II"/>
    <property type="match status" value="1"/>
</dbReference>
<dbReference type="GeneID" id="4840706"/>
<accession>A3LZ42</accession>
<dbReference type="AlphaFoldDB" id="A3LZ42"/>
<dbReference type="Pfam" id="PF03452">
    <property type="entry name" value="Anp1"/>
    <property type="match status" value="1"/>
</dbReference>
<protein>
    <submittedName>
        <fullName evidence="2">Uncharacterized protein</fullName>
    </submittedName>
</protein>
<dbReference type="InterPro" id="IPR052086">
    <property type="entry name" value="Mannan_Polymerase_Subunit"/>
</dbReference>
<dbReference type="HOGENOM" id="CLU_2216196_0_0_1"/>
<dbReference type="GO" id="GO:0000009">
    <property type="term" value="F:alpha-1,6-mannosyltransferase activity"/>
    <property type="evidence" value="ECO:0007669"/>
    <property type="project" value="TreeGrafter"/>
</dbReference>
<keyword evidence="3" id="KW-1185">Reference proteome</keyword>
<dbReference type="Gene3D" id="3.90.550.10">
    <property type="entry name" value="Spore Coat Polysaccharide Biosynthesis Protein SpsA, Chain A"/>
    <property type="match status" value="1"/>
</dbReference>